<accession>A0ABV7EZI9</accession>
<evidence type="ECO:0000313" key="7">
    <source>
        <dbReference type="EMBL" id="MFC3108202.1"/>
    </source>
</evidence>
<feature type="domain" description="HTH tetR-type" evidence="6">
    <location>
        <begin position="10"/>
        <end position="70"/>
    </location>
</feature>
<evidence type="ECO:0000256" key="2">
    <source>
        <dbReference type="ARBA" id="ARBA00023015"/>
    </source>
</evidence>
<dbReference type="PROSITE" id="PS50977">
    <property type="entry name" value="HTH_TETR_2"/>
    <property type="match status" value="1"/>
</dbReference>
<organism evidence="7 8">
    <name type="scientific">Undibacterium arcticum</name>
    <dbReference type="NCBI Taxonomy" id="1762892"/>
    <lineage>
        <taxon>Bacteria</taxon>
        <taxon>Pseudomonadati</taxon>
        <taxon>Pseudomonadota</taxon>
        <taxon>Betaproteobacteria</taxon>
        <taxon>Burkholderiales</taxon>
        <taxon>Oxalobacteraceae</taxon>
        <taxon>Undibacterium</taxon>
    </lineage>
</organism>
<keyword evidence="1" id="KW-0678">Repressor</keyword>
<sequence length="214" mass="23847">MARCTKEAALETRSRILDAAADVFFAQGVSRTSLADVAAAANVTRGAIYWHFRNKSDLFDAMVERVRLPMQSMMTSHLDDPDSDPLALLRAAAVFALRDTMRNPHSRKVVDIIFHKCELVDAADPILMRQHENFRVWMGNAVRLLRLAIAKGRLPADLDPQRAAVLLHATLSGLLDNWLFIPDSFDLDAQAEQLVDACLDALRCSPSLRIDRPA</sequence>
<keyword evidence="3 5" id="KW-0238">DNA-binding</keyword>
<dbReference type="Proteomes" id="UP001595530">
    <property type="component" value="Unassembled WGS sequence"/>
</dbReference>
<keyword evidence="2" id="KW-0805">Transcription regulation</keyword>
<protein>
    <submittedName>
        <fullName evidence="7">TetR family transcriptional regulator</fullName>
    </submittedName>
</protein>
<gene>
    <name evidence="7" type="ORF">ACFOFO_09540</name>
</gene>
<evidence type="ECO:0000256" key="4">
    <source>
        <dbReference type="ARBA" id="ARBA00023163"/>
    </source>
</evidence>
<dbReference type="PANTHER" id="PTHR30055:SF240">
    <property type="entry name" value="HTH-TYPE TRANSCRIPTIONAL REGULATOR ACRR"/>
    <property type="match status" value="1"/>
</dbReference>
<proteinExistence type="predicted"/>
<evidence type="ECO:0000256" key="1">
    <source>
        <dbReference type="ARBA" id="ARBA00022491"/>
    </source>
</evidence>
<keyword evidence="4" id="KW-0804">Transcription</keyword>
<dbReference type="RefSeq" id="WP_390331434.1">
    <property type="nucleotide sequence ID" value="NZ_JBHRTP010000024.1"/>
</dbReference>
<dbReference type="InterPro" id="IPR023772">
    <property type="entry name" value="DNA-bd_HTH_TetR-type_CS"/>
</dbReference>
<keyword evidence="8" id="KW-1185">Reference proteome</keyword>
<dbReference type="Pfam" id="PF08361">
    <property type="entry name" value="TetR_C_2"/>
    <property type="match status" value="1"/>
</dbReference>
<dbReference type="InterPro" id="IPR050109">
    <property type="entry name" value="HTH-type_TetR-like_transc_reg"/>
</dbReference>
<evidence type="ECO:0000259" key="6">
    <source>
        <dbReference type="PROSITE" id="PS50977"/>
    </source>
</evidence>
<dbReference type="SUPFAM" id="SSF48498">
    <property type="entry name" value="Tetracyclin repressor-like, C-terminal domain"/>
    <property type="match status" value="1"/>
</dbReference>
<dbReference type="Gene3D" id="1.10.357.10">
    <property type="entry name" value="Tetracycline Repressor, domain 2"/>
    <property type="match status" value="1"/>
</dbReference>
<dbReference type="InterPro" id="IPR009057">
    <property type="entry name" value="Homeodomain-like_sf"/>
</dbReference>
<dbReference type="InterPro" id="IPR013572">
    <property type="entry name" value="Tscrpt_reg_MAATS_C"/>
</dbReference>
<dbReference type="Pfam" id="PF00440">
    <property type="entry name" value="TetR_N"/>
    <property type="match status" value="1"/>
</dbReference>
<dbReference type="PRINTS" id="PR00455">
    <property type="entry name" value="HTHTETR"/>
</dbReference>
<dbReference type="SUPFAM" id="SSF46689">
    <property type="entry name" value="Homeodomain-like"/>
    <property type="match status" value="1"/>
</dbReference>
<dbReference type="PANTHER" id="PTHR30055">
    <property type="entry name" value="HTH-TYPE TRANSCRIPTIONAL REGULATOR RUTR"/>
    <property type="match status" value="1"/>
</dbReference>
<dbReference type="PROSITE" id="PS01081">
    <property type="entry name" value="HTH_TETR_1"/>
    <property type="match status" value="1"/>
</dbReference>
<evidence type="ECO:0000313" key="8">
    <source>
        <dbReference type="Proteomes" id="UP001595530"/>
    </source>
</evidence>
<dbReference type="InterPro" id="IPR036271">
    <property type="entry name" value="Tet_transcr_reg_TetR-rel_C_sf"/>
</dbReference>
<evidence type="ECO:0000256" key="3">
    <source>
        <dbReference type="ARBA" id="ARBA00023125"/>
    </source>
</evidence>
<dbReference type="InterPro" id="IPR001647">
    <property type="entry name" value="HTH_TetR"/>
</dbReference>
<name>A0ABV7EZI9_9BURK</name>
<evidence type="ECO:0000256" key="5">
    <source>
        <dbReference type="PROSITE-ProRule" id="PRU00335"/>
    </source>
</evidence>
<dbReference type="EMBL" id="JBHRTP010000024">
    <property type="protein sequence ID" value="MFC3108202.1"/>
    <property type="molecule type" value="Genomic_DNA"/>
</dbReference>
<feature type="DNA-binding region" description="H-T-H motif" evidence="5">
    <location>
        <begin position="33"/>
        <end position="52"/>
    </location>
</feature>
<reference evidence="8" key="1">
    <citation type="journal article" date="2019" name="Int. J. Syst. Evol. Microbiol.">
        <title>The Global Catalogue of Microorganisms (GCM) 10K type strain sequencing project: providing services to taxonomists for standard genome sequencing and annotation.</title>
        <authorList>
            <consortium name="The Broad Institute Genomics Platform"/>
            <consortium name="The Broad Institute Genome Sequencing Center for Infectious Disease"/>
            <person name="Wu L."/>
            <person name="Ma J."/>
        </authorList>
    </citation>
    <scope>NUCLEOTIDE SEQUENCE [LARGE SCALE GENOMIC DNA]</scope>
    <source>
        <strain evidence="8">KCTC 42986</strain>
    </source>
</reference>
<comment type="caution">
    <text evidence="7">The sequence shown here is derived from an EMBL/GenBank/DDBJ whole genome shotgun (WGS) entry which is preliminary data.</text>
</comment>